<evidence type="ECO:0000256" key="1">
    <source>
        <dbReference type="SAM" id="MobiDB-lite"/>
    </source>
</evidence>
<dbReference type="AlphaFoldDB" id="A0A270BQI5"/>
<feature type="region of interest" description="Disordered" evidence="1">
    <location>
        <begin position="47"/>
        <end position="70"/>
    </location>
</feature>
<reference evidence="2 3" key="1">
    <citation type="submission" date="2017-04" db="EMBL/GenBank/DDBJ databases">
        <title>Kefir bacterial isolates.</title>
        <authorList>
            <person name="Kim Y."/>
            <person name="Blasche S."/>
            <person name="Patil K.R."/>
        </authorList>
    </citation>
    <scope>NUCLEOTIDE SEQUENCE [LARGE SCALE GENOMIC DNA]</scope>
    <source>
        <strain evidence="2 3">KR-2</strain>
    </source>
</reference>
<dbReference type="Proteomes" id="UP000216033">
    <property type="component" value="Unassembled WGS sequence"/>
</dbReference>
<feature type="compositionally biased region" description="Polar residues" evidence="1">
    <location>
        <begin position="61"/>
        <end position="70"/>
    </location>
</feature>
<sequence>MVHRCRSGWAANGGGGIVVRTARSHGVVVPIVEGGMDHGGLGRMGWGMQHPDASHAAQHKQAGQNKSTQGKVALHNLHIPLGGIYGKKNGTRYGGTPHATAFLPGRA</sequence>
<dbReference type="STRING" id="1231343.Absy_021_053"/>
<protein>
    <submittedName>
        <fullName evidence="2">Uncharacterized protein</fullName>
    </submittedName>
</protein>
<comment type="caution">
    <text evidence="2">The sequence shown here is derived from an EMBL/GenBank/DDBJ whole genome shotgun (WGS) entry which is preliminary data.</text>
</comment>
<organism evidence="2 3">
    <name type="scientific">Acetobacter syzygii</name>
    <dbReference type="NCBI Taxonomy" id="146476"/>
    <lineage>
        <taxon>Bacteria</taxon>
        <taxon>Pseudomonadati</taxon>
        <taxon>Pseudomonadota</taxon>
        <taxon>Alphaproteobacteria</taxon>
        <taxon>Acetobacterales</taxon>
        <taxon>Acetobacteraceae</taxon>
        <taxon>Acetobacter</taxon>
    </lineage>
</organism>
<dbReference type="EMBL" id="NDFP01000003">
    <property type="protein sequence ID" value="PAL27239.1"/>
    <property type="molecule type" value="Genomic_DNA"/>
</dbReference>
<evidence type="ECO:0000313" key="3">
    <source>
        <dbReference type="Proteomes" id="UP000216033"/>
    </source>
</evidence>
<name>A0A270BQI5_9PROT</name>
<gene>
    <name evidence="2" type="ORF">B9K05_04515</name>
</gene>
<evidence type="ECO:0000313" key="2">
    <source>
        <dbReference type="EMBL" id="PAL27239.1"/>
    </source>
</evidence>
<keyword evidence="3" id="KW-1185">Reference proteome</keyword>
<proteinExistence type="predicted"/>
<accession>A0A270BQI5</accession>